<protein>
    <submittedName>
        <fullName evidence="2">Uncharacterized protein</fullName>
    </submittedName>
</protein>
<name>A0A7Y0A108_9BURK</name>
<dbReference type="RefSeq" id="WP_169500727.1">
    <property type="nucleotide sequence ID" value="NZ_JABBFZ010000022.1"/>
</dbReference>
<keyword evidence="1" id="KW-1133">Transmembrane helix</keyword>
<organism evidence="2 3">
    <name type="scientific">Paraburkholderia antibiotica</name>
    <dbReference type="NCBI Taxonomy" id="2728839"/>
    <lineage>
        <taxon>Bacteria</taxon>
        <taxon>Pseudomonadati</taxon>
        <taxon>Pseudomonadota</taxon>
        <taxon>Betaproteobacteria</taxon>
        <taxon>Burkholderiales</taxon>
        <taxon>Burkholderiaceae</taxon>
        <taxon>Paraburkholderia</taxon>
    </lineage>
</organism>
<sequence length="60" mass="6481">MSIRLLLGRIPGDNALLTACPRDRRHFRRCVRAVVAMLTYGVAAGTFLWLVVALRAGGGA</sequence>
<evidence type="ECO:0000256" key="1">
    <source>
        <dbReference type="SAM" id="Phobius"/>
    </source>
</evidence>
<comment type="caution">
    <text evidence="2">The sequence shown here is derived from an EMBL/GenBank/DDBJ whole genome shotgun (WGS) entry which is preliminary data.</text>
</comment>
<evidence type="ECO:0000313" key="2">
    <source>
        <dbReference type="EMBL" id="NML34545.1"/>
    </source>
</evidence>
<dbReference type="Proteomes" id="UP000583127">
    <property type="component" value="Unassembled WGS sequence"/>
</dbReference>
<accession>A0A7Y0A108</accession>
<proteinExistence type="predicted"/>
<gene>
    <name evidence="2" type="ORF">HHL14_27400</name>
</gene>
<dbReference type="EMBL" id="JABBFZ010000022">
    <property type="protein sequence ID" value="NML34545.1"/>
    <property type="molecule type" value="Genomic_DNA"/>
</dbReference>
<keyword evidence="3" id="KW-1185">Reference proteome</keyword>
<reference evidence="2 3" key="1">
    <citation type="submission" date="2020-04" db="EMBL/GenBank/DDBJ databases">
        <title>Paraburkholderia sp. G-4-1-8 isolated from soil.</title>
        <authorList>
            <person name="Dahal R.H."/>
        </authorList>
    </citation>
    <scope>NUCLEOTIDE SEQUENCE [LARGE SCALE GENOMIC DNA]</scope>
    <source>
        <strain evidence="2 3">G-4-1-8</strain>
    </source>
</reference>
<dbReference type="AlphaFoldDB" id="A0A7Y0A108"/>
<evidence type="ECO:0000313" key="3">
    <source>
        <dbReference type="Proteomes" id="UP000583127"/>
    </source>
</evidence>
<keyword evidence="1" id="KW-0472">Membrane</keyword>
<keyword evidence="1" id="KW-0812">Transmembrane</keyword>
<feature type="transmembrane region" description="Helical" evidence="1">
    <location>
        <begin position="31"/>
        <end position="54"/>
    </location>
</feature>